<feature type="transmembrane region" description="Helical" evidence="2">
    <location>
        <begin position="210"/>
        <end position="234"/>
    </location>
</feature>
<accession>A0A1X0S4K2</accession>
<gene>
    <name evidence="3" type="ORF">BCV71DRAFT_263191</name>
</gene>
<protein>
    <submittedName>
        <fullName evidence="3">Uncharacterized protein</fullName>
    </submittedName>
</protein>
<reference evidence="3 4" key="1">
    <citation type="journal article" date="2016" name="Proc. Natl. Acad. Sci. U.S.A.">
        <title>Lipid metabolic changes in an early divergent fungus govern the establishment of a mutualistic symbiosis with endobacteria.</title>
        <authorList>
            <person name="Lastovetsky O.A."/>
            <person name="Gaspar M.L."/>
            <person name="Mondo S.J."/>
            <person name="LaButti K.M."/>
            <person name="Sandor L."/>
            <person name="Grigoriev I.V."/>
            <person name="Henry S.A."/>
            <person name="Pawlowska T.E."/>
        </authorList>
    </citation>
    <scope>NUCLEOTIDE SEQUENCE [LARGE SCALE GENOMIC DNA]</scope>
    <source>
        <strain evidence="3 4">ATCC 11559</strain>
    </source>
</reference>
<sequence>MKRSITIDFHDTWGLCRYYYTHNTGSSDDILLTPSSLCSITTETSLGYATIYSLRRYTYPTFTVSVPSNKSAKHEKSRRHSAIEDKVHTSNTKKSSVTEDHQPSILFFPGNKRSSNYTPNPPSTEKIEVALPPSPEAESTDLIIEIPNISSEQSYQQQKQQVEKGGKADFSFQLDIFLFLFGFLIFPCWWFGAWRYFLRPIHGQCGQIFQILNCCMSLVSLLMAGLLVGLAAALA</sequence>
<dbReference type="AlphaFoldDB" id="A0A1X0S4K2"/>
<evidence type="ECO:0000256" key="2">
    <source>
        <dbReference type="SAM" id="Phobius"/>
    </source>
</evidence>
<organism evidence="3 4">
    <name type="scientific">Rhizopus microsporus</name>
    <dbReference type="NCBI Taxonomy" id="58291"/>
    <lineage>
        <taxon>Eukaryota</taxon>
        <taxon>Fungi</taxon>
        <taxon>Fungi incertae sedis</taxon>
        <taxon>Mucoromycota</taxon>
        <taxon>Mucoromycotina</taxon>
        <taxon>Mucoromycetes</taxon>
        <taxon>Mucorales</taxon>
        <taxon>Mucorineae</taxon>
        <taxon>Rhizopodaceae</taxon>
        <taxon>Rhizopus</taxon>
    </lineage>
</organism>
<evidence type="ECO:0000256" key="1">
    <source>
        <dbReference type="SAM" id="MobiDB-lite"/>
    </source>
</evidence>
<dbReference type="EMBL" id="KV921315">
    <property type="protein sequence ID" value="ORE19185.1"/>
    <property type="molecule type" value="Genomic_DNA"/>
</dbReference>
<feature type="region of interest" description="Disordered" evidence="1">
    <location>
        <begin position="67"/>
        <end position="128"/>
    </location>
</feature>
<dbReference type="Proteomes" id="UP000242381">
    <property type="component" value="Unassembled WGS sequence"/>
</dbReference>
<evidence type="ECO:0000313" key="4">
    <source>
        <dbReference type="Proteomes" id="UP000242381"/>
    </source>
</evidence>
<evidence type="ECO:0000313" key="3">
    <source>
        <dbReference type="EMBL" id="ORE19185.1"/>
    </source>
</evidence>
<dbReference type="VEuPathDB" id="FungiDB:BCV72DRAFT_307805"/>
<name>A0A1X0S4K2_RHIZD</name>
<proteinExistence type="predicted"/>
<keyword evidence="2" id="KW-0812">Transmembrane</keyword>
<keyword evidence="2" id="KW-0472">Membrane</keyword>
<feature type="transmembrane region" description="Helical" evidence="2">
    <location>
        <begin position="176"/>
        <end position="198"/>
    </location>
</feature>
<keyword evidence="2" id="KW-1133">Transmembrane helix</keyword>
<feature type="compositionally biased region" description="Basic residues" evidence="1">
    <location>
        <begin position="71"/>
        <end position="80"/>
    </location>
</feature>